<dbReference type="GO" id="GO:0006506">
    <property type="term" value="P:GPI anchor biosynthetic process"/>
    <property type="evidence" value="ECO:0007669"/>
    <property type="project" value="UniProtKB-UniPathway"/>
</dbReference>
<keyword evidence="13" id="KW-1185">Reference proteome</keyword>
<dbReference type="PANTHER" id="PTHR12468:SF2">
    <property type="entry name" value="GPI MANNOSYLTRANSFERASE 2"/>
    <property type="match status" value="1"/>
</dbReference>
<evidence type="ECO:0000256" key="7">
    <source>
        <dbReference type="ARBA" id="ARBA00022824"/>
    </source>
</evidence>
<keyword evidence="3" id="KW-0337">GPI-anchor biosynthesis</keyword>
<gene>
    <name evidence="12" type="ORF">Csp1_04330</name>
</gene>
<comment type="pathway">
    <text evidence="2">Glycolipid biosynthesis; glycosylphosphatidylinositol-anchor biosynthesis.</text>
</comment>
<feature type="compositionally biased region" description="Low complexity" evidence="10">
    <location>
        <begin position="26"/>
        <end position="40"/>
    </location>
</feature>
<feature type="transmembrane region" description="Helical" evidence="11">
    <location>
        <begin position="414"/>
        <end position="431"/>
    </location>
</feature>
<feature type="transmembrane region" description="Helical" evidence="11">
    <location>
        <begin position="360"/>
        <end position="382"/>
    </location>
</feature>
<dbReference type="InterPro" id="IPR007315">
    <property type="entry name" value="PIG-V/Gpi18"/>
</dbReference>
<organism evidence="12 13">
    <name type="scientific">Corynebacterium provencense</name>
    <dbReference type="NCBI Taxonomy" id="1737425"/>
    <lineage>
        <taxon>Bacteria</taxon>
        <taxon>Bacillati</taxon>
        <taxon>Actinomycetota</taxon>
        <taxon>Actinomycetes</taxon>
        <taxon>Mycobacteriales</taxon>
        <taxon>Corynebacteriaceae</taxon>
        <taxon>Corynebacterium</taxon>
    </lineage>
</organism>
<feature type="transmembrane region" description="Helical" evidence="11">
    <location>
        <begin position="145"/>
        <end position="167"/>
    </location>
</feature>
<dbReference type="EMBL" id="CP024988">
    <property type="protein sequence ID" value="AWT25254.1"/>
    <property type="molecule type" value="Genomic_DNA"/>
</dbReference>
<evidence type="ECO:0000256" key="5">
    <source>
        <dbReference type="ARBA" id="ARBA00022679"/>
    </source>
</evidence>
<reference evidence="13" key="1">
    <citation type="submission" date="2017-11" db="EMBL/GenBank/DDBJ databases">
        <title>Otitis media/interna in a cat caused by the recently described species Corynebacterium provencense.</title>
        <authorList>
            <person name="Kittl S."/>
            <person name="Brodard I."/>
            <person name="Rychener L."/>
            <person name="Jores J."/>
            <person name="Roosje P."/>
            <person name="Gobeli Brawand S."/>
        </authorList>
    </citation>
    <scope>NUCLEOTIDE SEQUENCE [LARGE SCALE GENOMIC DNA]</scope>
    <source>
        <strain evidence="13">17KM38</strain>
    </source>
</reference>
<proteinExistence type="predicted"/>
<protein>
    <recommendedName>
        <fullName evidence="14">Mannosyltransferase</fullName>
    </recommendedName>
</protein>
<evidence type="ECO:0000256" key="9">
    <source>
        <dbReference type="ARBA" id="ARBA00023136"/>
    </source>
</evidence>
<keyword evidence="4" id="KW-0328">Glycosyltransferase</keyword>
<feature type="region of interest" description="Disordered" evidence="10">
    <location>
        <begin position="1"/>
        <end position="40"/>
    </location>
</feature>
<dbReference type="AlphaFoldDB" id="A0A2Z3YRT9"/>
<evidence type="ECO:0000256" key="8">
    <source>
        <dbReference type="ARBA" id="ARBA00022989"/>
    </source>
</evidence>
<evidence type="ECO:0000313" key="12">
    <source>
        <dbReference type="EMBL" id="AWT25254.1"/>
    </source>
</evidence>
<evidence type="ECO:0000256" key="6">
    <source>
        <dbReference type="ARBA" id="ARBA00022692"/>
    </source>
</evidence>
<evidence type="ECO:0000313" key="13">
    <source>
        <dbReference type="Proteomes" id="UP000247696"/>
    </source>
</evidence>
<dbReference type="GO" id="GO:0004376">
    <property type="term" value="F:GPI mannosyltransferase activity"/>
    <property type="evidence" value="ECO:0007669"/>
    <property type="project" value="InterPro"/>
</dbReference>
<keyword evidence="8 11" id="KW-1133">Transmembrane helix</keyword>
<accession>A0A2Z3YRT9</accession>
<dbReference type="PANTHER" id="PTHR12468">
    <property type="entry name" value="GPI MANNOSYLTRANSFERASE 2"/>
    <property type="match status" value="1"/>
</dbReference>
<feature type="transmembrane region" description="Helical" evidence="11">
    <location>
        <begin position="443"/>
        <end position="468"/>
    </location>
</feature>
<dbReference type="Proteomes" id="UP000247696">
    <property type="component" value="Chromosome"/>
</dbReference>
<name>A0A2Z3YRT9_9CORY</name>
<keyword evidence="6 11" id="KW-0812">Transmembrane</keyword>
<sequence>MTHHIRGDSCEASLTSGAMNSHAPGARPATSPATSPTTSPRRIPVVPVVALATTALLQTVQFLSMQIAGSRRGMSLTEVLMQWDSQWMTLISRHGYSGFSMGTAGQPGGEPIQWQSVAFFPGYPFLVRTVAAPVRFLTGAEITSGAAVGVSVVASFLMVWGLGRLAVDVLWPRARGMRGRQDDATVTPAGPVTEGLLTASAGVLALGAPMAVVYVMPYSESLFTALSVWTVYMLLRGRHLTAGVLVFLAGLTRITAVVLVLTLFVAAVVELWHWWRAGRGADTAGRVERACAAPVIGALGTAGYIIWANRQTAEIGGYFAAQERGWHSGFDFGVATWEWVTTRPLNIFSHGVDDGTMPGYAISGWSMILVAVLCAVSLWPLLTGTIPWQLWLPAVAVAGMTLGSDGIMHSRPRLLLIPVLFLLLPAVVRGVRAVRSGAVRRPWLAGVPVVVGVTWCVAGTLVSAAMLVDFAYAI</sequence>
<evidence type="ECO:0000256" key="4">
    <source>
        <dbReference type="ARBA" id="ARBA00022676"/>
    </source>
</evidence>
<evidence type="ECO:0000256" key="10">
    <source>
        <dbReference type="SAM" id="MobiDB-lite"/>
    </source>
</evidence>
<dbReference type="STRING" id="1737425.GCA_900049755_02195"/>
<dbReference type="GO" id="GO:0016020">
    <property type="term" value="C:membrane"/>
    <property type="evidence" value="ECO:0007669"/>
    <property type="project" value="GOC"/>
</dbReference>
<evidence type="ECO:0000256" key="11">
    <source>
        <dbReference type="SAM" id="Phobius"/>
    </source>
</evidence>
<keyword evidence="9 11" id="KW-0472">Membrane</keyword>
<dbReference type="GO" id="GO:0000009">
    <property type="term" value="F:alpha-1,6-mannosyltransferase activity"/>
    <property type="evidence" value="ECO:0007669"/>
    <property type="project" value="InterPro"/>
</dbReference>
<keyword evidence="5" id="KW-0808">Transferase</keyword>
<comment type="subcellular location">
    <subcellularLocation>
        <location evidence="1">Endoplasmic reticulum membrane</location>
        <topology evidence="1">Multi-pass membrane protein</topology>
    </subcellularLocation>
</comment>
<feature type="transmembrane region" description="Helical" evidence="11">
    <location>
        <begin position="245"/>
        <end position="269"/>
    </location>
</feature>
<evidence type="ECO:0008006" key="14">
    <source>
        <dbReference type="Google" id="ProtNLM"/>
    </source>
</evidence>
<evidence type="ECO:0000256" key="3">
    <source>
        <dbReference type="ARBA" id="ARBA00022502"/>
    </source>
</evidence>
<evidence type="ECO:0000256" key="2">
    <source>
        <dbReference type="ARBA" id="ARBA00004687"/>
    </source>
</evidence>
<keyword evidence="7" id="KW-0256">Endoplasmic reticulum</keyword>
<dbReference type="UniPathway" id="UPA00196"/>
<dbReference type="KEGG" id="cpre:Csp1_04330"/>
<evidence type="ECO:0000256" key="1">
    <source>
        <dbReference type="ARBA" id="ARBA00004477"/>
    </source>
</evidence>